<evidence type="ECO:0000256" key="2">
    <source>
        <dbReference type="ARBA" id="ARBA00022448"/>
    </source>
</evidence>
<keyword evidence="3 8" id="KW-0812">Transmembrane</keyword>
<feature type="transmembrane region" description="Helical" evidence="8">
    <location>
        <begin position="167"/>
        <end position="188"/>
    </location>
</feature>
<dbReference type="OrthoDB" id="2985014at2759"/>
<evidence type="ECO:0000259" key="9">
    <source>
        <dbReference type="PROSITE" id="PS50850"/>
    </source>
</evidence>
<evidence type="ECO:0000256" key="7">
    <source>
        <dbReference type="SAM" id="MobiDB-lite"/>
    </source>
</evidence>
<dbReference type="InterPro" id="IPR050382">
    <property type="entry name" value="MFS_Na/Anion_cotransporter"/>
</dbReference>
<dbReference type="GeneID" id="115630482"/>
<evidence type="ECO:0000313" key="11">
    <source>
        <dbReference type="RefSeq" id="XP_030382923.1"/>
    </source>
</evidence>
<dbReference type="GO" id="GO:0016020">
    <property type="term" value="C:membrane"/>
    <property type="evidence" value="ECO:0007669"/>
    <property type="project" value="UniProtKB-SubCell"/>
</dbReference>
<accession>A0A6J2U5X3</accession>
<dbReference type="Proteomes" id="UP000504634">
    <property type="component" value="Unplaced"/>
</dbReference>
<reference evidence="11" key="1">
    <citation type="submission" date="2025-08" db="UniProtKB">
        <authorList>
            <consortium name="RefSeq"/>
        </authorList>
    </citation>
    <scope>IDENTIFICATION</scope>
    <source>
        <strain evidence="11">11010-0011.00</strain>
        <tissue evidence="11">Whole body</tissue>
    </source>
</reference>
<dbReference type="PROSITE" id="PS50850">
    <property type="entry name" value="MFS"/>
    <property type="match status" value="1"/>
</dbReference>
<feature type="transmembrane region" description="Helical" evidence="8">
    <location>
        <begin position="200"/>
        <end position="219"/>
    </location>
</feature>
<keyword evidence="4" id="KW-0769">Symport</keyword>
<feature type="transmembrane region" description="Helical" evidence="8">
    <location>
        <begin position="225"/>
        <end position="246"/>
    </location>
</feature>
<proteinExistence type="predicted"/>
<name>A0A6J2U5X3_DROLE</name>
<dbReference type="InterPro" id="IPR036259">
    <property type="entry name" value="MFS_trans_sf"/>
</dbReference>
<dbReference type="GO" id="GO:0006820">
    <property type="term" value="P:monoatomic anion transport"/>
    <property type="evidence" value="ECO:0007669"/>
    <property type="project" value="TreeGrafter"/>
</dbReference>
<dbReference type="GO" id="GO:0015293">
    <property type="term" value="F:symporter activity"/>
    <property type="evidence" value="ECO:0007669"/>
    <property type="project" value="UniProtKB-KW"/>
</dbReference>
<feature type="domain" description="Major facilitator superfamily (MFS) profile" evidence="9">
    <location>
        <begin position="21"/>
        <end position="482"/>
    </location>
</feature>
<evidence type="ECO:0000256" key="5">
    <source>
        <dbReference type="ARBA" id="ARBA00022989"/>
    </source>
</evidence>
<keyword evidence="5 8" id="KW-1133">Transmembrane helix</keyword>
<feature type="transmembrane region" description="Helical" evidence="8">
    <location>
        <begin position="140"/>
        <end position="161"/>
    </location>
</feature>
<dbReference type="InterPro" id="IPR020846">
    <property type="entry name" value="MFS_dom"/>
</dbReference>
<feature type="region of interest" description="Disordered" evidence="7">
    <location>
        <begin position="55"/>
        <end position="88"/>
    </location>
</feature>
<dbReference type="Pfam" id="PF07690">
    <property type="entry name" value="MFS_1"/>
    <property type="match status" value="1"/>
</dbReference>
<keyword evidence="10" id="KW-1185">Reference proteome</keyword>
<feature type="transmembrane region" description="Helical" evidence="8">
    <location>
        <begin position="363"/>
        <end position="383"/>
    </location>
</feature>
<dbReference type="PANTHER" id="PTHR11662:SF411">
    <property type="entry name" value="GH05102P"/>
    <property type="match status" value="1"/>
</dbReference>
<feature type="transmembrane region" description="Helical" evidence="8">
    <location>
        <begin position="281"/>
        <end position="308"/>
    </location>
</feature>
<evidence type="ECO:0000256" key="8">
    <source>
        <dbReference type="SAM" id="Phobius"/>
    </source>
</evidence>
<keyword evidence="6 8" id="KW-0472">Membrane</keyword>
<evidence type="ECO:0000313" key="10">
    <source>
        <dbReference type="Proteomes" id="UP000504634"/>
    </source>
</evidence>
<evidence type="ECO:0000256" key="1">
    <source>
        <dbReference type="ARBA" id="ARBA00004141"/>
    </source>
</evidence>
<dbReference type="FunFam" id="1.20.1250.20:FF:000003">
    <property type="entry name" value="Solute carrier family 17 member 3"/>
    <property type="match status" value="1"/>
</dbReference>
<protein>
    <submittedName>
        <fullName evidence="11">Sialin</fullName>
    </submittedName>
</protein>
<evidence type="ECO:0000256" key="4">
    <source>
        <dbReference type="ARBA" id="ARBA00022847"/>
    </source>
</evidence>
<dbReference type="SUPFAM" id="SSF103473">
    <property type="entry name" value="MFS general substrate transporter"/>
    <property type="match status" value="1"/>
</dbReference>
<dbReference type="Gene3D" id="1.20.1250.20">
    <property type="entry name" value="MFS general substrate transporter like domains"/>
    <property type="match status" value="2"/>
</dbReference>
<dbReference type="AlphaFoldDB" id="A0A6J2U5X3"/>
<evidence type="ECO:0000256" key="6">
    <source>
        <dbReference type="ARBA" id="ARBA00023136"/>
    </source>
</evidence>
<feature type="transmembrane region" description="Helical" evidence="8">
    <location>
        <begin position="422"/>
        <end position="444"/>
    </location>
</feature>
<dbReference type="PANTHER" id="PTHR11662">
    <property type="entry name" value="SOLUTE CARRIER FAMILY 17"/>
    <property type="match status" value="1"/>
</dbReference>
<feature type="region of interest" description="Disordered" evidence="7">
    <location>
        <begin position="488"/>
        <end position="509"/>
    </location>
</feature>
<organism evidence="10 11">
    <name type="scientific">Drosophila lebanonensis</name>
    <name type="common">Fruit fly</name>
    <name type="synonym">Scaptodrosophila lebanonensis</name>
    <dbReference type="NCBI Taxonomy" id="7225"/>
    <lineage>
        <taxon>Eukaryota</taxon>
        <taxon>Metazoa</taxon>
        <taxon>Ecdysozoa</taxon>
        <taxon>Arthropoda</taxon>
        <taxon>Hexapoda</taxon>
        <taxon>Insecta</taxon>
        <taxon>Pterygota</taxon>
        <taxon>Neoptera</taxon>
        <taxon>Endopterygota</taxon>
        <taxon>Diptera</taxon>
        <taxon>Brachycera</taxon>
        <taxon>Muscomorpha</taxon>
        <taxon>Ephydroidea</taxon>
        <taxon>Drosophilidae</taxon>
        <taxon>Scaptodrosophila</taxon>
    </lineage>
</organism>
<dbReference type="InterPro" id="IPR011701">
    <property type="entry name" value="MFS"/>
</dbReference>
<keyword evidence="2" id="KW-0813">Transport</keyword>
<sequence length="509" mass="55570">MSNTEKGGHHRTRIALSCRQVLNLLTMVGFMLNYALRVNLTIAIVDMVQPITNTTTNTTTNSIGNSSSGTNSSSLDSSSSALSGNATSTDGVDVLEGRFPWDTYEQNFVLGCFFWGYILTELPGGRLAELIGGIRVFGHSMLWASLLTLITPLAAHIHYVVLIIVRVLLGFMLGASWPAIHPVAAVWIPPMDRSKFMSNMMASSLGAAITMPVCGYLISVAGWASVFYLTGVVGLIWSLCWFAFVYETPARHPRISAEERREIEQAIGTSTSKKRPSNVPWIELLCSPAVWAIIITHGLSVFGFFTVINQLPTFMSKILHFDIKKNGLFSSLPYLGKYLMALSSSYLADYLRQKGTLSTTATRKLFTTFGLVTPGLLMAAQVFLGGDAIWSVTLFTLALFAHGAVTAGYLGNGLDIAPNFSGTIFGMANTLSSFGGFLSSWMVGALTFKENTFEQWQFVFLILSATYISGALVYLIIGTGELQPWNNPPESKKFRDVTQEEGVPLKTEK</sequence>
<dbReference type="RefSeq" id="XP_030382923.1">
    <property type="nucleotide sequence ID" value="XM_030527063.1"/>
</dbReference>
<evidence type="ECO:0000256" key="3">
    <source>
        <dbReference type="ARBA" id="ARBA00022692"/>
    </source>
</evidence>
<gene>
    <name evidence="11" type="primary">LOC115630482</name>
</gene>
<dbReference type="CDD" id="cd17318">
    <property type="entry name" value="MFS_SLC17"/>
    <property type="match status" value="1"/>
</dbReference>
<comment type="subcellular location">
    <subcellularLocation>
        <location evidence="1">Membrane</location>
        <topology evidence="1">Multi-pass membrane protein</topology>
    </subcellularLocation>
</comment>
<feature type="transmembrane region" description="Helical" evidence="8">
    <location>
        <begin position="21"/>
        <end position="45"/>
    </location>
</feature>
<feature type="transmembrane region" description="Helical" evidence="8">
    <location>
        <begin position="456"/>
        <end position="477"/>
    </location>
</feature>
<feature type="transmembrane region" description="Helical" evidence="8">
    <location>
        <begin position="389"/>
        <end position="410"/>
    </location>
</feature>